<dbReference type="Proteomes" id="UP001054821">
    <property type="component" value="Chromosome 5"/>
</dbReference>
<evidence type="ECO:0000313" key="2">
    <source>
        <dbReference type="Proteomes" id="UP001054821"/>
    </source>
</evidence>
<organism evidence="1 2">
    <name type="scientific">Prunus dulcis</name>
    <name type="common">Almond</name>
    <name type="synonym">Amygdalus dulcis</name>
    <dbReference type="NCBI Taxonomy" id="3755"/>
    <lineage>
        <taxon>Eukaryota</taxon>
        <taxon>Viridiplantae</taxon>
        <taxon>Streptophyta</taxon>
        <taxon>Embryophyta</taxon>
        <taxon>Tracheophyta</taxon>
        <taxon>Spermatophyta</taxon>
        <taxon>Magnoliopsida</taxon>
        <taxon>eudicotyledons</taxon>
        <taxon>Gunneridae</taxon>
        <taxon>Pentapetalae</taxon>
        <taxon>rosids</taxon>
        <taxon>fabids</taxon>
        <taxon>Rosales</taxon>
        <taxon>Rosaceae</taxon>
        <taxon>Amygdaloideae</taxon>
        <taxon>Amygdaleae</taxon>
        <taxon>Prunus</taxon>
    </lineage>
</organism>
<dbReference type="EMBL" id="JAJFAZ020000005">
    <property type="protein sequence ID" value="KAI5327326.1"/>
    <property type="molecule type" value="Genomic_DNA"/>
</dbReference>
<protein>
    <submittedName>
        <fullName evidence="1">Uncharacterized protein</fullName>
    </submittedName>
</protein>
<name>A0AAD4VMH7_PRUDU</name>
<proteinExistence type="predicted"/>
<reference evidence="1 2" key="1">
    <citation type="journal article" date="2022" name="G3 (Bethesda)">
        <title>Whole-genome sequence and methylome profiling of the almond [Prunus dulcis (Mill.) D.A. Webb] cultivar 'Nonpareil'.</title>
        <authorList>
            <person name="D'Amico-Willman K.M."/>
            <person name="Ouma W.Z."/>
            <person name="Meulia T."/>
            <person name="Sideli G.M."/>
            <person name="Gradziel T.M."/>
            <person name="Fresnedo-Ramirez J."/>
        </authorList>
    </citation>
    <scope>NUCLEOTIDE SEQUENCE [LARGE SCALE GENOMIC DNA]</scope>
    <source>
        <strain evidence="1">Clone GOH B32 T37-40</strain>
    </source>
</reference>
<gene>
    <name evidence="1" type="ORF">L3X38_026722</name>
</gene>
<keyword evidence="2" id="KW-1185">Reference proteome</keyword>
<comment type="caution">
    <text evidence="1">The sequence shown here is derived from an EMBL/GenBank/DDBJ whole genome shotgun (WGS) entry which is preliminary data.</text>
</comment>
<dbReference type="AlphaFoldDB" id="A0AAD4VMH7"/>
<evidence type="ECO:0000313" key="1">
    <source>
        <dbReference type="EMBL" id="KAI5327326.1"/>
    </source>
</evidence>
<accession>A0AAD4VMH7</accession>
<sequence length="88" mass="10221">MDAEAIFSCWSSGEDPWYKPMLELASETGESEHSLEFFELEKLLSLFREFFSSAREVFFFALREARLITSSRYRLGLAPSDDPRRVST</sequence>